<evidence type="ECO:0000256" key="8">
    <source>
        <dbReference type="SAM" id="MobiDB-lite"/>
    </source>
</evidence>
<dbReference type="RefSeq" id="WP_239143376.1">
    <property type="nucleotide sequence ID" value="NZ_BOMT01000016.1"/>
</dbReference>
<dbReference type="PROSITE" id="PS50928">
    <property type="entry name" value="ABC_TM1"/>
    <property type="match status" value="1"/>
</dbReference>
<feature type="domain" description="ABC transmembrane type-1" evidence="9">
    <location>
        <begin position="123"/>
        <end position="338"/>
    </location>
</feature>
<evidence type="ECO:0000256" key="6">
    <source>
        <dbReference type="ARBA" id="ARBA00023136"/>
    </source>
</evidence>
<keyword evidence="3" id="KW-1003">Cell membrane</keyword>
<reference evidence="10 11" key="1">
    <citation type="submission" date="2016-10" db="EMBL/GenBank/DDBJ databases">
        <authorList>
            <person name="de Groot N.N."/>
        </authorList>
    </citation>
    <scope>NUCLEOTIDE SEQUENCE [LARGE SCALE GENOMIC DNA]</scope>
    <source>
        <strain evidence="10 11">DSM 43019</strain>
    </source>
</reference>
<keyword evidence="5 7" id="KW-1133">Transmembrane helix</keyword>
<evidence type="ECO:0000256" key="4">
    <source>
        <dbReference type="ARBA" id="ARBA00022692"/>
    </source>
</evidence>
<gene>
    <name evidence="10" type="ORF">SAMN05421541_102138</name>
</gene>
<dbReference type="STRING" id="35752.SAMN05421541_102138"/>
<name>A0A1I2B6F8_9ACTN</name>
<evidence type="ECO:0000256" key="1">
    <source>
        <dbReference type="ARBA" id="ARBA00004651"/>
    </source>
</evidence>
<dbReference type="PANTHER" id="PTHR43227:SF8">
    <property type="entry name" value="DIACETYLCHITOBIOSE UPTAKE SYSTEM PERMEASE PROTEIN DASB"/>
    <property type="match status" value="1"/>
</dbReference>
<keyword evidence="6 7" id="KW-0472">Membrane</keyword>
<dbReference type="Pfam" id="PF00528">
    <property type="entry name" value="BPD_transp_1"/>
    <property type="match status" value="1"/>
</dbReference>
<dbReference type="AlphaFoldDB" id="A0A1I2B6F8"/>
<feature type="transmembrane region" description="Helical" evidence="7">
    <location>
        <begin position="60"/>
        <end position="81"/>
    </location>
</feature>
<comment type="subcellular location">
    <subcellularLocation>
        <location evidence="1 7">Cell membrane</location>
        <topology evidence="1 7">Multi-pass membrane protein</topology>
    </subcellularLocation>
</comment>
<evidence type="ECO:0000256" key="3">
    <source>
        <dbReference type="ARBA" id="ARBA00022475"/>
    </source>
</evidence>
<dbReference type="SUPFAM" id="SSF161098">
    <property type="entry name" value="MetI-like"/>
    <property type="match status" value="1"/>
</dbReference>
<evidence type="ECO:0000256" key="5">
    <source>
        <dbReference type="ARBA" id="ARBA00022989"/>
    </source>
</evidence>
<sequence>MTRAARPSFCRAGGTPLLTVEEELKMHAVDSRPTPADTPQAPPPRHVSRVRNRSQRDSRVAWLLSLPTLLILIGMLGYPLYRMIVLSFQNMRLKELFSGATPPWAGVDQYTKALTDGVFWGVVGRTAAFTVVSVTLSVLAGLGIALLMRRVHAKVRIFMMIAMMFVWALPQLVAAQSFRWLTDSDFGVLNYVLTQLGFDYATHSWFVNPWEGWAVITTLVVWAGIPFLAISLSAGLTQVPKELLEAATVDGASAWQALRNITLPILKPLLMIVTTLSVIWNFGLFTQNWALRDGHPEPVYQTLATFSYTQAFGRSSYSYGSAISVITVLLMLGVMVFYIRQMFKIGEVD</sequence>
<feature type="transmembrane region" description="Helical" evidence="7">
    <location>
        <begin position="317"/>
        <end position="339"/>
    </location>
</feature>
<feature type="transmembrane region" description="Helical" evidence="7">
    <location>
        <begin position="155"/>
        <end position="174"/>
    </location>
</feature>
<dbReference type="GO" id="GO:0055085">
    <property type="term" value="P:transmembrane transport"/>
    <property type="evidence" value="ECO:0007669"/>
    <property type="project" value="InterPro"/>
</dbReference>
<dbReference type="CDD" id="cd06261">
    <property type="entry name" value="TM_PBP2"/>
    <property type="match status" value="1"/>
</dbReference>
<feature type="region of interest" description="Disordered" evidence="8">
    <location>
        <begin position="30"/>
        <end position="52"/>
    </location>
</feature>
<feature type="transmembrane region" description="Helical" evidence="7">
    <location>
        <begin position="213"/>
        <end position="236"/>
    </location>
</feature>
<dbReference type="InterPro" id="IPR000515">
    <property type="entry name" value="MetI-like"/>
</dbReference>
<organism evidence="10 11">
    <name type="scientific">Actinoplanes philippinensis</name>
    <dbReference type="NCBI Taxonomy" id="35752"/>
    <lineage>
        <taxon>Bacteria</taxon>
        <taxon>Bacillati</taxon>
        <taxon>Actinomycetota</taxon>
        <taxon>Actinomycetes</taxon>
        <taxon>Micromonosporales</taxon>
        <taxon>Micromonosporaceae</taxon>
        <taxon>Actinoplanes</taxon>
    </lineage>
</organism>
<evidence type="ECO:0000313" key="11">
    <source>
        <dbReference type="Proteomes" id="UP000199645"/>
    </source>
</evidence>
<evidence type="ECO:0000259" key="9">
    <source>
        <dbReference type="PROSITE" id="PS50928"/>
    </source>
</evidence>
<feature type="transmembrane region" description="Helical" evidence="7">
    <location>
        <begin position="127"/>
        <end position="148"/>
    </location>
</feature>
<evidence type="ECO:0000256" key="2">
    <source>
        <dbReference type="ARBA" id="ARBA00022448"/>
    </source>
</evidence>
<keyword evidence="4 7" id="KW-0812">Transmembrane</keyword>
<keyword evidence="2 7" id="KW-0813">Transport</keyword>
<accession>A0A1I2B6F8</accession>
<protein>
    <submittedName>
        <fullName evidence="10">N,N'-diacetylchitobiose transport system permease protein</fullName>
    </submittedName>
</protein>
<comment type="similarity">
    <text evidence="7">Belongs to the binding-protein-dependent transport system permease family.</text>
</comment>
<dbReference type="GO" id="GO:0005886">
    <property type="term" value="C:plasma membrane"/>
    <property type="evidence" value="ECO:0007669"/>
    <property type="project" value="UniProtKB-SubCell"/>
</dbReference>
<keyword evidence="11" id="KW-1185">Reference proteome</keyword>
<dbReference type="InterPro" id="IPR050809">
    <property type="entry name" value="UgpAE/MalFG_permease"/>
</dbReference>
<dbReference type="InterPro" id="IPR035906">
    <property type="entry name" value="MetI-like_sf"/>
</dbReference>
<proteinExistence type="inferred from homology"/>
<evidence type="ECO:0000313" key="10">
    <source>
        <dbReference type="EMBL" id="SFE51731.1"/>
    </source>
</evidence>
<dbReference type="EMBL" id="FONV01000002">
    <property type="protein sequence ID" value="SFE51731.1"/>
    <property type="molecule type" value="Genomic_DNA"/>
</dbReference>
<dbReference type="PANTHER" id="PTHR43227">
    <property type="entry name" value="BLL4140 PROTEIN"/>
    <property type="match status" value="1"/>
</dbReference>
<dbReference type="Gene3D" id="1.10.3720.10">
    <property type="entry name" value="MetI-like"/>
    <property type="match status" value="1"/>
</dbReference>
<feature type="transmembrane region" description="Helical" evidence="7">
    <location>
        <begin position="269"/>
        <end position="290"/>
    </location>
</feature>
<evidence type="ECO:0000256" key="7">
    <source>
        <dbReference type="RuleBase" id="RU363032"/>
    </source>
</evidence>
<dbReference type="Proteomes" id="UP000199645">
    <property type="component" value="Unassembled WGS sequence"/>
</dbReference>